<dbReference type="Proteomes" id="UP001447188">
    <property type="component" value="Unassembled WGS sequence"/>
</dbReference>
<evidence type="ECO:0000313" key="3">
    <source>
        <dbReference type="Proteomes" id="UP001447188"/>
    </source>
</evidence>
<evidence type="ECO:0000313" key="2">
    <source>
        <dbReference type="EMBL" id="KAL0632701.1"/>
    </source>
</evidence>
<feature type="compositionally biased region" description="Low complexity" evidence="1">
    <location>
        <begin position="17"/>
        <end position="26"/>
    </location>
</feature>
<keyword evidence="3" id="KW-1185">Reference proteome</keyword>
<gene>
    <name evidence="2" type="ORF">Q9L58_008422</name>
</gene>
<sequence>MAALRAQFEEAEEEFRVQQQQEQKQQGDNTHRGRPKVPLPALLLLGTLRNNPLFRAPSDTSDDELYTRPTLARKKPVVTHLPAAAGESRRQSGETSGMRVDSTSGVREKESTEVLSNQARESSESLHYTDVSTLRKRVVPSGGT</sequence>
<dbReference type="EMBL" id="JBBBZM010000156">
    <property type="protein sequence ID" value="KAL0632701.1"/>
    <property type="molecule type" value="Genomic_DNA"/>
</dbReference>
<feature type="region of interest" description="Disordered" evidence="1">
    <location>
        <begin position="1"/>
        <end position="36"/>
    </location>
</feature>
<name>A0ABR3GA54_9PEZI</name>
<organism evidence="2 3">
    <name type="scientific">Discina gigas</name>
    <dbReference type="NCBI Taxonomy" id="1032678"/>
    <lineage>
        <taxon>Eukaryota</taxon>
        <taxon>Fungi</taxon>
        <taxon>Dikarya</taxon>
        <taxon>Ascomycota</taxon>
        <taxon>Pezizomycotina</taxon>
        <taxon>Pezizomycetes</taxon>
        <taxon>Pezizales</taxon>
        <taxon>Discinaceae</taxon>
        <taxon>Discina</taxon>
    </lineage>
</organism>
<reference evidence="2 3" key="1">
    <citation type="submission" date="2024-02" db="EMBL/GenBank/DDBJ databases">
        <title>Discinaceae phylogenomics.</title>
        <authorList>
            <person name="Dirks A.C."/>
            <person name="James T.Y."/>
        </authorList>
    </citation>
    <scope>NUCLEOTIDE SEQUENCE [LARGE SCALE GENOMIC DNA]</scope>
    <source>
        <strain evidence="2 3">ACD0624</strain>
    </source>
</reference>
<protein>
    <submittedName>
        <fullName evidence="2">Uncharacterized protein</fullName>
    </submittedName>
</protein>
<evidence type="ECO:0000256" key="1">
    <source>
        <dbReference type="SAM" id="MobiDB-lite"/>
    </source>
</evidence>
<proteinExistence type="predicted"/>
<accession>A0ABR3GA54</accession>
<comment type="caution">
    <text evidence="2">The sequence shown here is derived from an EMBL/GenBank/DDBJ whole genome shotgun (WGS) entry which is preliminary data.</text>
</comment>
<feature type="region of interest" description="Disordered" evidence="1">
    <location>
        <begin position="51"/>
        <end position="144"/>
    </location>
</feature>